<feature type="non-terminal residue" evidence="1">
    <location>
        <position position="113"/>
    </location>
</feature>
<gene>
    <name evidence="1" type="ORF">METZ01_LOCUS370762</name>
</gene>
<organism evidence="1">
    <name type="scientific">marine metagenome</name>
    <dbReference type="NCBI Taxonomy" id="408172"/>
    <lineage>
        <taxon>unclassified sequences</taxon>
        <taxon>metagenomes</taxon>
        <taxon>ecological metagenomes</taxon>
    </lineage>
</organism>
<proteinExistence type="predicted"/>
<reference evidence="1" key="1">
    <citation type="submission" date="2018-05" db="EMBL/GenBank/DDBJ databases">
        <authorList>
            <person name="Lanie J.A."/>
            <person name="Ng W.-L."/>
            <person name="Kazmierczak K.M."/>
            <person name="Andrzejewski T.M."/>
            <person name="Davidsen T.M."/>
            <person name="Wayne K.J."/>
            <person name="Tettelin H."/>
            <person name="Glass J.I."/>
            <person name="Rusch D."/>
            <person name="Podicherti R."/>
            <person name="Tsui H.-C.T."/>
            <person name="Winkler M.E."/>
        </authorList>
    </citation>
    <scope>NUCLEOTIDE SEQUENCE</scope>
</reference>
<evidence type="ECO:0000313" key="1">
    <source>
        <dbReference type="EMBL" id="SVD17908.1"/>
    </source>
</evidence>
<protein>
    <submittedName>
        <fullName evidence="1">Uncharacterized protein</fullName>
    </submittedName>
</protein>
<dbReference type="EMBL" id="UINC01134392">
    <property type="protein sequence ID" value="SVD17908.1"/>
    <property type="molecule type" value="Genomic_DNA"/>
</dbReference>
<dbReference type="AlphaFoldDB" id="A0A382T972"/>
<dbReference type="PROSITE" id="PS51257">
    <property type="entry name" value="PROKAR_LIPOPROTEIN"/>
    <property type="match status" value="1"/>
</dbReference>
<name>A0A382T972_9ZZZZ</name>
<accession>A0A382T972</accession>
<sequence length="113" mass="12428">MKQANGDMHVLLNIRVLCFFVSTLCISIGCSEGDPSTEANGHPVTIVRPVVFVSETFKGPITKDQTERLMNLKVSLGGDNDPEEYFFLTDKNGKRISTTTSTEYLEAKNKGAI</sequence>